<dbReference type="PRINTS" id="PR00081">
    <property type="entry name" value="GDHRDH"/>
</dbReference>
<dbReference type="SUPFAM" id="SSF51735">
    <property type="entry name" value="NAD(P)-binding Rossmann-fold domains"/>
    <property type="match status" value="1"/>
</dbReference>
<dbReference type="PANTHER" id="PTHR42760">
    <property type="entry name" value="SHORT-CHAIN DEHYDROGENASES/REDUCTASES FAMILY MEMBER"/>
    <property type="match status" value="1"/>
</dbReference>
<dbReference type="RefSeq" id="WP_013103035.1">
    <property type="nucleotide sequence ID" value="NZ_CP037939.1"/>
</dbReference>
<gene>
    <name evidence="2" type="ORF">EW139_01735</name>
</gene>
<comment type="similarity">
    <text evidence="1">Belongs to the short-chain dehydrogenases/reductases (SDR) family.</text>
</comment>
<organism evidence="2 3">
    <name type="scientific">Leuconostoc kimchii</name>
    <dbReference type="NCBI Taxonomy" id="136609"/>
    <lineage>
        <taxon>Bacteria</taxon>
        <taxon>Bacillati</taxon>
        <taxon>Bacillota</taxon>
        <taxon>Bacilli</taxon>
        <taxon>Lactobacillales</taxon>
        <taxon>Lactobacillaceae</taxon>
        <taxon>Leuconostoc</taxon>
    </lineage>
</organism>
<dbReference type="InterPro" id="IPR036291">
    <property type="entry name" value="NAD(P)-bd_dom_sf"/>
</dbReference>
<dbReference type="Gene3D" id="3.40.50.720">
    <property type="entry name" value="NAD(P)-binding Rossmann-like Domain"/>
    <property type="match status" value="1"/>
</dbReference>
<reference evidence="2 3" key="1">
    <citation type="submission" date="2019-03" db="EMBL/GenBank/DDBJ databases">
        <title>Complete Genome Sequence of Leuconostoc kimchii strain NKJ218 Isolated from Homemade Kimchi.</title>
        <authorList>
            <person name="Jung J.Y."/>
            <person name="Jin H.M."/>
            <person name="Jung J.-W."/>
            <person name="Lee S.-Y."/>
            <person name="Ryu B.-G."/>
            <person name="Han S.-S."/>
            <person name="Kang H.K."/>
            <person name="Choi H.W."/>
            <person name="Chung E.J."/>
            <person name="Choi K.-M."/>
        </authorList>
    </citation>
    <scope>NUCLEOTIDE SEQUENCE [LARGE SCALE GENOMIC DNA]</scope>
    <source>
        <strain evidence="2 3">NKJ218</strain>
    </source>
</reference>
<dbReference type="Pfam" id="PF00106">
    <property type="entry name" value="adh_short"/>
    <property type="match status" value="1"/>
</dbReference>
<sequence length="242" mass="26992">MKNIVITGGTSGVGLSIAEALSIDNYVIIIGRHKEKGEASARRLGKSVTFIQADLSMPHDVNRLQNHLKETIDKIDVLILSAGVFPNNGRENITQNLMSHYNVAMKVAPLLQSGKLLLVSGNPKAVNMVPICEKQTNYLERAAWVVTHKTLLMIYLSEKLKIYHIKVNSFFPGDVQSNLMPYTRNLTNKEVPVARHLVFEPSVNQKSGAFFDSHGHEVQLNERKYNFVAAESVLSAYINTTY</sequence>
<accession>A0ABX5SK87</accession>
<name>A0ABX5SK87_9LACO</name>
<proteinExistence type="inferred from homology"/>
<evidence type="ECO:0000256" key="1">
    <source>
        <dbReference type="ARBA" id="ARBA00006484"/>
    </source>
</evidence>
<protein>
    <submittedName>
        <fullName evidence="2">SDR family NAD(P)-dependent oxidoreductase</fullName>
    </submittedName>
</protein>
<dbReference type="Proteomes" id="UP000295756">
    <property type="component" value="Chromosome"/>
</dbReference>
<dbReference type="EMBL" id="CP037939">
    <property type="protein sequence ID" value="QBR46918.1"/>
    <property type="molecule type" value="Genomic_DNA"/>
</dbReference>
<keyword evidence="3" id="KW-1185">Reference proteome</keyword>
<evidence type="ECO:0000313" key="3">
    <source>
        <dbReference type="Proteomes" id="UP000295756"/>
    </source>
</evidence>
<dbReference type="InterPro" id="IPR002347">
    <property type="entry name" value="SDR_fam"/>
</dbReference>
<evidence type="ECO:0000313" key="2">
    <source>
        <dbReference type="EMBL" id="QBR46918.1"/>
    </source>
</evidence>